<organism evidence="1 2">
    <name type="scientific">Blattamonas nauphoetae</name>
    <dbReference type="NCBI Taxonomy" id="2049346"/>
    <lineage>
        <taxon>Eukaryota</taxon>
        <taxon>Metamonada</taxon>
        <taxon>Preaxostyla</taxon>
        <taxon>Oxymonadida</taxon>
        <taxon>Blattamonas</taxon>
    </lineage>
</organism>
<evidence type="ECO:0000313" key="1">
    <source>
        <dbReference type="EMBL" id="KAK2949638.1"/>
    </source>
</evidence>
<keyword evidence="2" id="KW-1185">Reference proteome</keyword>
<comment type="caution">
    <text evidence="1">The sequence shown here is derived from an EMBL/GenBank/DDBJ whole genome shotgun (WGS) entry which is preliminary data.</text>
</comment>
<dbReference type="EMBL" id="JARBJD010000152">
    <property type="protein sequence ID" value="KAK2949638.1"/>
    <property type="molecule type" value="Genomic_DNA"/>
</dbReference>
<gene>
    <name evidence="1" type="ORF">BLNAU_15389</name>
</gene>
<proteinExistence type="predicted"/>
<evidence type="ECO:0000313" key="2">
    <source>
        <dbReference type="Proteomes" id="UP001281761"/>
    </source>
</evidence>
<accession>A0ABQ9XEC1</accession>
<protein>
    <submittedName>
        <fullName evidence="1">Uncharacterized protein</fullName>
    </submittedName>
</protein>
<sequence length="133" mass="14782">MDDGSVYSDDMDDMPMPNPSRHIPINSLLFCALLKKLIESKPYLALRLHSTNQASPHTSPFLVAQESLNITILNKLPIAPNLVPDTTSMEYSTKVTLIQTNKNHSLPHGDVLDYTVTPPSKNSGIGWKQRREG</sequence>
<dbReference type="Proteomes" id="UP001281761">
    <property type="component" value="Unassembled WGS sequence"/>
</dbReference>
<reference evidence="1 2" key="1">
    <citation type="journal article" date="2022" name="bioRxiv">
        <title>Genomics of Preaxostyla Flagellates Illuminates Evolutionary Transitions and the Path Towards Mitochondrial Loss.</title>
        <authorList>
            <person name="Novak L.V.F."/>
            <person name="Treitli S.C."/>
            <person name="Pyrih J."/>
            <person name="Halakuc P."/>
            <person name="Pipaliya S.V."/>
            <person name="Vacek V."/>
            <person name="Brzon O."/>
            <person name="Soukal P."/>
            <person name="Eme L."/>
            <person name="Dacks J.B."/>
            <person name="Karnkowska A."/>
            <person name="Elias M."/>
            <person name="Hampl V."/>
        </authorList>
    </citation>
    <scope>NUCLEOTIDE SEQUENCE [LARGE SCALE GENOMIC DNA]</scope>
    <source>
        <strain evidence="1">NAU3</strain>
        <tissue evidence="1">Gut</tissue>
    </source>
</reference>
<name>A0ABQ9XEC1_9EUKA</name>